<evidence type="ECO:0000313" key="4">
    <source>
        <dbReference type="EMBL" id="VUZ53507.1"/>
    </source>
</evidence>
<reference evidence="3 5" key="2">
    <citation type="submission" date="2018-11" db="EMBL/GenBank/DDBJ databases">
        <authorList>
            <consortium name="Pathogen Informatics"/>
        </authorList>
    </citation>
    <scope>NUCLEOTIDE SEQUENCE [LARGE SCALE GENOMIC DNA]</scope>
</reference>
<feature type="region of interest" description="Disordered" evidence="1">
    <location>
        <begin position="314"/>
        <end position="351"/>
    </location>
</feature>
<dbReference type="GO" id="GO:0032480">
    <property type="term" value="P:negative regulation of type I interferon production"/>
    <property type="evidence" value="ECO:0007669"/>
    <property type="project" value="InterPro"/>
</dbReference>
<sequence>MNIMDHDIFLIVDVPVKLRAADLRRVFSQHVEAGAFGCFHYRHRPVSSRMPLLSCNKLNVKSLQRLLKQHRTTKAQSCTCLVSIKPEHTERILSSFEDTWCTDDQCGNYPPFKFYPVSYDSSNLRSLKKICEFSPPSWMPHGNVGTPTSHFFSLIRSCQLSPVLIKSLKLDFLRLGINRKYGNVPYKYEDDNYYDITSTQSDDNQSDIVLKPPEIKTKCGLILSNPVLEDEVAEEWDRFEVLHDDPYNVDRTANHSLKYENKIELKWEKGGSGLVHYTDEQFWRERESVRKDEFFNEPASFDWDVNMQHYSDDEGLAYTGPGGPDLDRKQIDDMLGNSDDDASKSKPNLSAYGERIMRKQGWRKGLRLGHPKRRGLMDPLTSEDSVTSRNRTGFGFITPSIRPRLKRILNRPENSSLVNRAIINTPSSSVGFEGVKFKSGGIINNSKT</sequence>
<dbReference type="PANTHER" id="PTHR14390:SF2">
    <property type="entry name" value="G PATCH DOMAIN-CONTAINING PROTEIN 3"/>
    <property type="match status" value="1"/>
</dbReference>
<dbReference type="OrthoDB" id="5842926at2759"/>
<gene>
    <name evidence="3" type="ORF">HDID_LOCUS808</name>
    <name evidence="4" type="ORF">WMSIL1_LOCUS11842</name>
</gene>
<dbReference type="PANTHER" id="PTHR14390">
    <property type="entry name" value="G PATCH DOMAIN CONTAINING PROTEIN 3"/>
    <property type="match status" value="1"/>
</dbReference>
<dbReference type="WBParaSite" id="HDID_0000080701-mRNA-1">
    <property type="protein sequence ID" value="HDID_0000080701-mRNA-1"/>
    <property type="gene ID" value="HDID_0000080701"/>
</dbReference>
<dbReference type="InterPro" id="IPR040341">
    <property type="entry name" value="GPATCH3"/>
</dbReference>
<dbReference type="Proteomes" id="UP000274504">
    <property type="component" value="Unassembled WGS sequence"/>
</dbReference>
<dbReference type="GO" id="GO:0003676">
    <property type="term" value="F:nucleic acid binding"/>
    <property type="evidence" value="ECO:0007669"/>
    <property type="project" value="InterPro"/>
</dbReference>
<dbReference type="EMBL" id="CABIJS010000555">
    <property type="protein sequence ID" value="VUZ53507.1"/>
    <property type="molecule type" value="Genomic_DNA"/>
</dbReference>
<name>A0A0R3S9A4_HYMDI</name>
<evidence type="ECO:0000313" key="7">
    <source>
        <dbReference type="WBParaSite" id="HDID_0000080701-mRNA-1"/>
    </source>
</evidence>
<evidence type="ECO:0000256" key="1">
    <source>
        <dbReference type="SAM" id="MobiDB-lite"/>
    </source>
</evidence>
<feature type="domain" description="G-patch" evidence="2">
    <location>
        <begin position="349"/>
        <end position="399"/>
    </location>
</feature>
<evidence type="ECO:0000313" key="5">
    <source>
        <dbReference type="Proteomes" id="UP000274504"/>
    </source>
</evidence>
<evidence type="ECO:0000259" key="2">
    <source>
        <dbReference type="PROSITE" id="PS50174"/>
    </source>
</evidence>
<accession>A0A0R3S9A4</accession>
<dbReference type="STRING" id="6216.A0A0R3S9A4"/>
<dbReference type="EMBL" id="UYSG01000120">
    <property type="protein sequence ID" value="VDL18194.1"/>
    <property type="molecule type" value="Genomic_DNA"/>
</dbReference>
<keyword evidence="6" id="KW-1185">Reference proteome</keyword>
<reference evidence="7" key="1">
    <citation type="submission" date="2017-02" db="UniProtKB">
        <authorList>
            <consortium name="WormBaseParasite"/>
        </authorList>
    </citation>
    <scope>IDENTIFICATION</scope>
</reference>
<protein>
    <submittedName>
        <fullName evidence="7">G-patch domain-containing protein</fullName>
    </submittedName>
</protein>
<dbReference type="AlphaFoldDB" id="A0A0R3S9A4"/>
<dbReference type="PROSITE" id="PS50174">
    <property type="entry name" value="G_PATCH"/>
    <property type="match status" value="1"/>
</dbReference>
<proteinExistence type="predicted"/>
<evidence type="ECO:0000313" key="3">
    <source>
        <dbReference type="EMBL" id="VDL18194.1"/>
    </source>
</evidence>
<reference evidence="4 6" key="3">
    <citation type="submission" date="2019-07" db="EMBL/GenBank/DDBJ databases">
        <authorList>
            <person name="Jastrzebski P J."/>
            <person name="Paukszto L."/>
            <person name="Jastrzebski P J."/>
        </authorList>
    </citation>
    <scope>NUCLEOTIDE SEQUENCE [LARGE SCALE GENOMIC DNA]</scope>
    <source>
        <strain evidence="4 6">WMS-il1</strain>
    </source>
</reference>
<dbReference type="GO" id="GO:0039536">
    <property type="term" value="P:negative regulation of RIG-I signaling pathway"/>
    <property type="evidence" value="ECO:0007669"/>
    <property type="project" value="InterPro"/>
</dbReference>
<dbReference type="Proteomes" id="UP000321570">
    <property type="component" value="Unassembled WGS sequence"/>
</dbReference>
<organism evidence="7">
    <name type="scientific">Hymenolepis diminuta</name>
    <name type="common">Rat tapeworm</name>
    <dbReference type="NCBI Taxonomy" id="6216"/>
    <lineage>
        <taxon>Eukaryota</taxon>
        <taxon>Metazoa</taxon>
        <taxon>Spiralia</taxon>
        <taxon>Lophotrochozoa</taxon>
        <taxon>Platyhelminthes</taxon>
        <taxon>Cestoda</taxon>
        <taxon>Eucestoda</taxon>
        <taxon>Cyclophyllidea</taxon>
        <taxon>Hymenolepididae</taxon>
        <taxon>Hymenolepis</taxon>
    </lineage>
</organism>
<evidence type="ECO:0000313" key="6">
    <source>
        <dbReference type="Proteomes" id="UP000321570"/>
    </source>
</evidence>
<dbReference type="InterPro" id="IPR000467">
    <property type="entry name" value="G_patch_dom"/>
</dbReference>
<dbReference type="GO" id="GO:0045893">
    <property type="term" value="P:positive regulation of DNA-templated transcription"/>
    <property type="evidence" value="ECO:0007669"/>
    <property type="project" value="TreeGrafter"/>
</dbReference>